<dbReference type="Proteomes" id="UP001521785">
    <property type="component" value="Unassembled WGS sequence"/>
</dbReference>
<proteinExistence type="predicted"/>
<accession>A0ABR3QKQ6</accession>
<organism evidence="2 3">
    <name type="scientific">Paraconiothyrium brasiliense</name>
    <dbReference type="NCBI Taxonomy" id="300254"/>
    <lineage>
        <taxon>Eukaryota</taxon>
        <taxon>Fungi</taxon>
        <taxon>Dikarya</taxon>
        <taxon>Ascomycota</taxon>
        <taxon>Pezizomycotina</taxon>
        <taxon>Dothideomycetes</taxon>
        <taxon>Pleosporomycetidae</taxon>
        <taxon>Pleosporales</taxon>
        <taxon>Massarineae</taxon>
        <taxon>Didymosphaeriaceae</taxon>
        <taxon>Paraconiothyrium</taxon>
    </lineage>
</organism>
<reference evidence="2 3" key="1">
    <citation type="submission" date="2024-02" db="EMBL/GenBank/DDBJ databases">
        <title>De novo assembly and annotation of 12 fungi associated with fruit tree decline syndrome in Ontario, Canada.</title>
        <authorList>
            <person name="Sulman M."/>
            <person name="Ellouze W."/>
            <person name="Ilyukhin E."/>
        </authorList>
    </citation>
    <scope>NUCLEOTIDE SEQUENCE [LARGE SCALE GENOMIC DNA]</scope>
    <source>
        <strain evidence="2 3">M42-189</strain>
    </source>
</reference>
<feature type="region of interest" description="Disordered" evidence="1">
    <location>
        <begin position="1"/>
        <end position="85"/>
    </location>
</feature>
<dbReference type="EMBL" id="JAKJXO020000020">
    <property type="protein sequence ID" value="KAL1592742.1"/>
    <property type="molecule type" value="Genomic_DNA"/>
</dbReference>
<gene>
    <name evidence="2" type="ORF">SLS60_011158</name>
</gene>
<evidence type="ECO:0000313" key="2">
    <source>
        <dbReference type="EMBL" id="KAL1592742.1"/>
    </source>
</evidence>
<feature type="compositionally biased region" description="Pro residues" evidence="1">
    <location>
        <begin position="1"/>
        <end position="10"/>
    </location>
</feature>
<evidence type="ECO:0008006" key="4">
    <source>
        <dbReference type="Google" id="ProtNLM"/>
    </source>
</evidence>
<dbReference type="PANTHER" id="PTHR47843:SF2">
    <property type="entry name" value="BTB DOMAIN-CONTAINING PROTEIN"/>
    <property type="match status" value="1"/>
</dbReference>
<evidence type="ECO:0000256" key="1">
    <source>
        <dbReference type="SAM" id="MobiDB-lite"/>
    </source>
</evidence>
<comment type="caution">
    <text evidence="2">The sequence shown here is derived from an EMBL/GenBank/DDBJ whole genome shotgun (WGS) entry which is preliminary data.</text>
</comment>
<evidence type="ECO:0000313" key="3">
    <source>
        <dbReference type="Proteomes" id="UP001521785"/>
    </source>
</evidence>
<protein>
    <recommendedName>
        <fullName evidence="4">BTB domain-containing protein</fullName>
    </recommendedName>
</protein>
<dbReference type="PANTHER" id="PTHR47843">
    <property type="entry name" value="BTB DOMAIN-CONTAINING PROTEIN-RELATED"/>
    <property type="match status" value="1"/>
</dbReference>
<sequence length="363" mass="40229">MPAPIQPPTPVGRGVQPSAAVPPPSSQRPRAIDVPRIKPNSSSPTSGVLPPSLTAGVKAAESKQSGSSFGHSARGFSVPAQPVFGKGTGLGMPDNHRPLTAATPQFGQVHTGSKPGPEKHVLRIGERSPHANIFDFGTKIVTVRVGREPRHKDFTVHENLLNRSPYLMDIRHHLSTYISLPDAQPEAFSIYQQWLYMRGLHTKTTVKEVPFGPPDPSHRDEWTKLTDVYLLGHKLVDTHFQDRVMDGMLEWLDETTVGTYDLAVLLDNVTQIYSVLKDSSENNPLKRLVSDTVSLKFTDAMIQKMIAERRKELPRSLLTELVSKLSAKSSGGLFSSNKELIHPEFREACHYHCHAEGDCYREK</sequence>
<keyword evidence="3" id="KW-1185">Reference proteome</keyword>
<name>A0ABR3QKQ6_9PLEO</name>